<dbReference type="AlphaFoldDB" id="A0A532V9Z2"/>
<evidence type="ECO:0008006" key="4">
    <source>
        <dbReference type="Google" id="ProtNLM"/>
    </source>
</evidence>
<dbReference type="EMBL" id="NJBO01000002">
    <property type="protein sequence ID" value="TKJ43972.1"/>
    <property type="molecule type" value="Genomic_DNA"/>
</dbReference>
<gene>
    <name evidence="2" type="ORF">CEE36_02310</name>
</gene>
<comment type="caution">
    <text evidence="2">The sequence shown here is derived from an EMBL/GenBank/DDBJ whole genome shotgun (WGS) entry which is preliminary data.</text>
</comment>
<reference evidence="2 3" key="1">
    <citation type="submission" date="2017-06" db="EMBL/GenBank/DDBJ databases">
        <title>Novel microbial phyla capable of carbon fixation and sulfur reduction in deep-sea sediments.</title>
        <authorList>
            <person name="Huang J."/>
            <person name="Baker B."/>
            <person name="Wang Y."/>
        </authorList>
    </citation>
    <scope>NUCLEOTIDE SEQUENCE [LARGE SCALE GENOMIC DNA]</scope>
    <source>
        <strain evidence="2">B3_TA06</strain>
    </source>
</reference>
<evidence type="ECO:0000313" key="3">
    <source>
        <dbReference type="Proteomes" id="UP000317778"/>
    </source>
</evidence>
<feature type="chain" id="PRO_5021838405" description="DUF5723 domain-containing protein" evidence="1">
    <location>
        <begin position="18"/>
        <end position="394"/>
    </location>
</feature>
<evidence type="ECO:0000256" key="1">
    <source>
        <dbReference type="SAM" id="SignalP"/>
    </source>
</evidence>
<name>A0A532V9Z2_UNCT6</name>
<accession>A0A532V9Z2</accession>
<feature type="signal peptide" evidence="1">
    <location>
        <begin position="1"/>
        <end position="17"/>
    </location>
</feature>
<keyword evidence="1" id="KW-0732">Signal</keyword>
<protein>
    <recommendedName>
        <fullName evidence="4">DUF5723 domain-containing protein</fullName>
    </recommendedName>
</protein>
<organism evidence="2 3">
    <name type="scientific">candidate division TA06 bacterium B3_TA06</name>
    <dbReference type="NCBI Taxonomy" id="2012487"/>
    <lineage>
        <taxon>Bacteria</taxon>
        <taxon>Bacteria division TA06</taxon>
    </lineage>
</organism>
<dbReference type="Proteomes" id="UP000317778">
    <property type="component" value="Unassembled WGS sequence"/>
</dbReference>
<sequence>MKRIMVAVVLFPCVLLALRLTDYDVDQSSDQVLSTGFNYHLGMTGGDVVSNFGNASLNFERFQATLPSSYNLNLFGNLSANFEQDTLTPDTLDTDTTQQINYQIQWEAKYNKYLISGKDFLAFAKLEGDVLTGYDYPATQAIIGLGYGRFVSATPLARALRIEERMLAQGVLLDSLNLGTLMSFARELAPEAKRTYKERYYYWEREYYKSLESILNRSNLLHNAELGSAGSLIITDVLDEYISTRYYGYEVNLGVGYDLLPAYKAAGRAAFASLAFDFAHPLGFRNQLIEKTNLRLPFTSGKFGKELHGSLLLSVLYEVNSMIDLVGTYQLNVDRTRPEEAEDYSFVIHNQLTGTFDYLIVDHLVMSNTLALNHSTRVKGLSAEISSKISFRFF</sequence>
<evidence type="ECO:0000313" key="2">
    <source>
        <dbReference type="EMBL" id="TKJ43972.1"/>
    </source>
</evidence>
<proteinExistence type="predicted"/>